<organism evidence="2 3">
    <name type="scientific">Campylobacter curvus (strain 525.92)</name>
    <dbReference type="NCBI Taxonomy" id="360105"/>
    <lineage>
        <taxon>Bacteria</taxon>
        <taxon>Pseudomonadati</taxon>
        <taxon>Campylobacterota</taxon>
        <taxon>Epsilonproteobacteria</taxon>
        <taxon>Campylobacterales</taxon>
        <taxon>Campylobacteraceae</taxon>
        <taxon>Campylobacter</taxon>
    </lineage>
</organism>
<dbReference type="GO" id="GO:0016787">
    <property type="term" value="F:hydrolase activity"/>
    <property type="evidence" value="ECO:0007669"/>
    <property type="project" value="UniProtKB-KW"/>
</dbReference>
<keyword evidence="2" id="KW-0378">Hydrolase</keyword>
<reference evidence="2" key="1">
    <citation type="submission" date="2016-07" db="EMBL/GenBank/DDBJ databases">
        <title>Comparative genomics of the Campylobacter concisus group.</title>
        <authorList>
            <person name="Miller W.G."/>
            <person name="Yee E."/>
            <person name="Chapman M.H."/>
            <person name="Huynh S."/>
            <person name="Bono J.L."/>
            <person name="On S.L.W."/>
            <person name="StLeger J."/>
            <person name="Foster G."/>
            <person name="Parker C.T."/>
        </authorList>
    </citation>
    <scope>NUCLEOTIDE SEQUENCE</scope>
    <source>
        <strain evidence="2">525.92</strain>
    </source>
</reference>
<dbReference type="Pfam" id="PF00561">
    <property type="entry name" value="Abhydrolase_1"/>
    <property type="match status" value="1"/>
</dbReference>
<dbReference type="InterPro" id="IPR029058">
    <property type="entry name" value="AB_hydrolase_fold"/>
</dbReference>
<accession>A7GW02</accession>
<evidence type="ECO:0000259" key="1">
    <source>
        <dbReference type="Pfam" id="PF00561"/>
    </source>
</evidence>
<evidence type="ECO:0000313" key="3">
    <source>
        <dbReference type="Proteomes" id="UP000006380"/>
    </source>
</evidence>
<gene>
    <name evidence="2" type="ORF">CCV52592_0750</name>
</gene>
<feature type="domain" description="AB hydrolase-1" evidence="1">
    <location>
        <begin position="22"/>
        <end position="171"/>
    </location>
</feature>
<dbReference type="PANTHER" id="PTHR43194">
    <property type="entry name" value="HYDROLASE ALPHA/BETA FOLD FAMILY"/>
    <property type="match status" value="1"/>
</dbReference>
<sequence>MQEMKTEFGRVRFSDLPGERMPIVFIHGWGCAGSFDYAECVSSGALVGHRRVLVDILGAGYSDKPENFDYLPQSHARYICELVKRLNLGEFIVCGHSLGARAAVAVAENLPHEVKGVILIEGSIEKEFLPYIDEGEAKFISENREKFIADCTNDEDMRFVASMRQWSAVALWRSASELMSEGSGEWARRFYALAQPKIFIAGGASEEGGFDLNAITKAGIEILSVPNGAHAMIWEMPAITAEWIAKAAAKLTKDGL</sequence>
<dbReference type="OrthoDB" id="5342129at2"/>
<dbReference type="KEGG" id="ccv:CCV52592_0750"/>
<dbReference type="RefSeq" id="WP_009649548.1">
    <property type="nucleotide sequence ID" value="NC_009715.2"/>
</dbReference>
<dbReference type="InterPro" id="IPR000073">
    <property type="entry name" value="AB_hydrolase_1"/>
</dbReference>
<name>A7GW02_CAMC5</name>
<dbReference type="AlphaFoldDB" id="A7GW02"/>
<dbReference type="Gene3D" id="3.40.50.1820">
    <property type="entry name" value="alpha/beta hydrolase"/>
    <property type="match status" value="1"/>
</dbReference>
<evidence type="ECO:0000313" key="2">
    <source>
        <dbReference type="EMBL" id="EAT99667.1"/>
    </source>
</evidence>
<dbReference type="InterPro" id="IPR050228">
    <property type="entry name" value="Carboxylesterase_BioH"/>
</dbReference>
<proteinExistence type="predicted"/>
<dbReference type="PANTHER" id="PTHR43194:SF2">
    <property type="entry name" value="PEROXISOMAL MEMBRANE PROTEIN LPX1"/>
    <property type="match status" value="1"/>
</dbReference>
<dbReference type="EMBL" id="CP000767">
    <property type="protein sequence ID" value="EAT99667.1"/>
    <property type="molecule type" value="Genomic_DNA"/>
</dbReference>
<dbReference type="STRING" id="360105.CCV52592_0750"/>
<keyword evidence="3" id="KW-1185">Reference proteome</keyword>
<dbReference type="SUPFAM" id="SSF53474">
    <property type="entry name" value="alpha/beta-Hydrolases"/>
    <property type="match status" value="1"/>
</dbReference>
<dbReference type="HOGENOM" id="CLU_020336_39_0_7"/>
<dbReference type="Proteomes" id="UP000006380">
    <property type="component" value="Chromosome"/>
</dbReference>
<protein>
    <submittedName>
        <fullName evidence="2">Alpha/beta hydrolase family protein</fullName>
    </submittedName>
</protein>